<protein>
    <submittedName>
        <fullName evidence="8">Uncharacterized protein</fullName>
    </submittedName>
</protein>
<dbReference type="GO" id="GO:0010333">
    <property type="term" value="F:terpene synthase activity"/>
    <property type="evidence" value="ECO:0007669"/>
    <property type="project" value="InterPro"/>
</dbReference>
<evidence type="ECO:0000259" key="6">
    <source>
        <dbReference type="Pfam" id="PF01397"/>
    </source>
</evidence>
<feature type="domain" description="Terpene synthase metal-binding" evidence="7">
    <location>
        <begin position="272"/>
        <end position="507"/>
    </location>
</feature>
<evidence type="ECO:0000256" key="1">
    <source>
        <dbReference type="ARBA" id="ARBA00001946"/>
    </source>
</evidence>
<dbReference type="FunFam" id="1.50.10.130:FF:000001">
    <property type="entry name" value="Isoprene synthase, chloroplastic"/>
    <property type="match status" value="1"/>
</dbReference>
<dbReference type="InterPro" id="IPR044814">
    <property type="entry name" value="Terpene_cyclase_plant_C1"/>
</dbReference>
<accession>A0AAD1YTT4</accession>
<dbReference type="InterPro" id="IPR001906">
    <property type="entry name" value="Terpene_synth_N"/>
</dbReference>
<evidence type="ECO:0000259" key="7">
    <source>
        <dbReference type="Pfam" id="PF03936"/>
    </source>
</evidence>
<comment type="similarity">
    <text evidence="3">Belongs to the terpene synthase family.</text>
</comment>
<dbReference type="GO" id="GO:0016102">
    <property type="term" value="P:diterpenoid biosynthetic process"/>
    <property type="evidence" value="ECO:0007669"/>
    <property type="project" value="InterPro"/>
</dbReference>
<reference evidence="8" key="1">
    <citation type="submission" date="2023-05" db="EMBL/GenBank/DDBJ databases">
        <authorList>
            <person name="Huff M."/>
        </authorList>
    </citation>
    <scope>NUCLEOTIDE SEQUENCE</scope>
</reference>
<dbReference type="InterPro" id="IPR036965">
    <property type="entry name" value="Terpene_synth_N_sf"/>
</dbReference>
<dbReference type="InterPro" id="IPR008949">
    <property type="entry name" value="Isoprenoid_synthase_dom_sf"/>
</dbReference>
<keyword evidence="4" id="KW-0479">Metal-binding</keyword>
<evidence type="ECO:0000256" key="2">
    <source>
        <dbReference type="ARBA" id="ARBA00004721"/>
    </source>
</evidence>
<dbReference type="FunFam" id="1.10.600.10:FF:000007">
    <property type="entry name" value="Isoprene synthase, chloroplastic"/>
    <property type="match status" value="1"/>
</dbReference>
<dbReference type="Pfam" id="PF03936">
    <property type="entry name" value="Terpene_synth_C"/>
    <property type="match status" value="1"/>
</dbReference>
<dbReference type="SFLD" id="SFLDS00005">
    <property type="entry name" value="Isoprenoid_Synthase_Type_I"/>
    <property type="match status" value="1"/>
</dbReference>
<comment type="cofactor">
    <cofactor evidence="1">
        <name>Mg(2+)</name>
        <dbReference type="ChEBI" id="CHEBI:18420"/>
    </cofactor>
</comment>
<dbReference type="Gene3D" id="1.50.10.130">
    <property type="entry name" value="Terpene synthase, N-terminal domain"/>
    <property type="match status" value="1"/>
</dbReference>
<dbReference type="Proteomes" id="UP000834106">
    <property type="component" value="Chromosome 2"/>
</dbReference>
<dbReference type="SUPFAM" id="SSF48239">
    <property type="entry name" value="Terpenoid cyclases/Protein prenyltransferases"/>
    <property type="match status" value="1"/>
</dbReference>
<dbReference type="GO" id="GO:0000287">
    <property type="term" value="F:magnesium ion binding"/>
    <property type="evidence" value="ECO:0007669"/>
    <property type="project" value="InterPro"/>
</dbReference>
<name>A0AAD1YTT4_9LAMI</name>
<dbReference type="InterPro" id="IPR050148">
    <property type="entry name" value="Terpene_synthase-like"/>
</dbReference>
<proteinExistence type="inferred from homology"/>
<dbReference type="InterPro" id="IPR008930">
    <property type="entry name" value="Terpenoid_cyclase/PrenylTrfase"/>
</dbReference>
<evidence type="ECO:0000313" key="8">
    <source>
        <dbReference type="EMBL" id="CAI9756950.1"/>
    </source>
</evidence>
<dbReference type="AlphaFoldDB" id="A0AAD1YTT4"/>
<dbReference type="CDD" id="cd00684">
    <property type="entry name" value="Terpene_cyclase_plant_C1"/>
    <property type="match status" value="1"/>
</dbReference>
<comment type="pathway">
    <text evidence="2">Secondary metabolite biosynthesis; terpenoid biosynthesis.</text>
</comment>
<dbReference type="Pfam" id="PF01397">
    <property type="entry name" value="Terpene_synth"/>
    <property type="match status" value="1"/>
</dbReference>
<evidence type="ECO:0000256" key="4">
    <source>
        <dbReference type="ARBA" id="ARBA00022723"/>
    </source>
</evidence>
<dbReference type="SUPFAM" id="SSF48576">
    <property type="entry name" value="Terpenoid synthases"/>
    <property type="match status" value="1"/>
</dbReference>
<dbReference type="EMBL" id="OU503037">
    <property type="protein sequence ID" value="CAI9756950.1"/>
    <property type="molecule type" value="Genomic_DNA"/>
</dbReference>
<evidence type="ECO:0000313" key="9">
    <source>
        <dbReference type="Proteomes" id="UP000834106"/>
    </source>
</evidence>
<evidence type="ECO:0000256" key="3">
    <source>
        <dbReference type="ARBA" id="ARBA00006333"/>
    </source>
</evidence>
<dbReference type="Gene3D" id="1.10.600.10">
    <property type="entry name" value="Farnesyl Diphosphate Synthase"/>
    <property type="match status" value="1"/>
</dbReference>
<sequence length="567" mass="65564">MNSQIPALAAPLISTKHAKIEDARRSVKFHPSVWGDYFLAYNSHVTSVLLKQDVSKHEEKEQQRLKEEVKNLLEAVPDDSLHKLDIIDAIQRLGVGHYFETEIEKSLRYIYDTYHESCGKQESKLHITALRFRLLRQQGYCVSCDVFNKFKDHQGKFDEYLTSNLQGLLSLYEAAQFRVDGEDTLEEALKFTITQLDSVVLHVSNSVSTQVREGLEFPIHKTMTRLGARKFFSIYQEDESHNETLLDFAKLDFNLLQKMYQKELYDITRWWKALEFENKLPFARDRLVECYFWALGVFFEPQYSHGRKMLAKVIAMISVVDDIYDIYGTLDELTLLMDAIERWDLSLVDQLPPYMKYYYKALLDVYVEIEEELGKTGKSYLVHFMMEEKKRLVRTYLQEAKWVYSGYIPTLEEYMKVGKPSSTYILFSSVSLTAIGELVSKEAFEWVASDPLILQGSEIIGRLMNDLVGFGFEQKISAVGCYMNQNNGASKEEAFAKIQKQVTNAWKVINEECLRPTAVPMAFLKRVIVNLARLSHTVYKDGDEYTHSSDKIKDTIALVLIQPVAIP</sequence>
<organism evidence="8 9">
    <name type="scientific">Fraxinus pennsylvanica</name>
    <dbReference type="NCBI Taxonomy" id="56036"/>
    <lineage>
        <taxon>Eukaryota</taxon>
        <taxon>Viridiplantae</taxon>
        <taxon>Streptophyta</taxon>
        <taxon>Embryophyta</taxon>
        <taxon>Tracheophyta</taxon>
        <taxon>Spermatophyta</taxon>
        <taxon>Magnoliopsida</taxon>
        <taxon>eudicotyledons</taxon>
        <taxon>Gunneridae</taxon>
        <taxon>Pentapetalae</taxon>
        <taxon>asterids</taxon>
        <taxon>lamiids</taxon>
        <taxon>Lamiales</taxon>
        <taxon>Oleaceae</taxon>
        <taxon>Oleeae</taxon>
        <taxon>Fraxinus</taxon>
    </lineage>
</organism>
<keyword evidence="9" id="KW-1185">Reference proteome</keyword>
<dbReference type="PANTHER" id="PTHR31225">
    <property type="entry name" value="OS04G0344100 PROTEIN-RELATED"/>
    <property type="match status" value="1"/>
</dbReference>
<dbReference type="InterPro" id="IPR034741">
    <property type="entry name" value="Terpene_cyclase-like_1_C"/>
</dbReference>
<feature type="domain" description="Terpene synthase N-terminal" evidence="6">
    <location>
        <begin position="33"/>
        <end position="213"/>
    </location>
</feature>
<dbReference type="SFLD" id="SFLDG01019">
    <property type="entry name" value="Terpene_Cyclase_Like_1_C_Termi"/>
    <property type="match status" value="1"/>
</dbReference>
<gene>
    <name evidence="8" type="ORF">FPE_LOCUS4380</name>
</gene>
<dbReference type="PANTHER" id="PTHR31225:SF221">
    <property type="entry name" value="(-)-GERMACRENE D SYNTHASE"/>
    <property type="match status" value="1"/>
</dbReference>
<evidence type="ECO:0000256" key="5">
    <source>
        <dbReference type="ARBA" id="ARBA00023239"/>
    </source>
</evidence>
<dbReference type="InterPro" id="IPR005630">
    <property type="entry name" value="Terpene_synthase_metal-bd"/>
</dbReference>
<keyword evidence="5" id="KW-0456">Lyase</keyword>